<accession>A0A835FHS4</accession>
<keyword evidence="2" id="KW-1185">Reference proteome</keyword>
<dbReference type="EMBL" id="JACEFO010000719">
    <property type="protein sequence ID" value="KAF8759177.1"/>
    <property type="molecule type" value="Genomic_DNA"/>
</dbReference>
<comment type="caution">
    <text evidence="1">The sequence shown here is derived from an EMBL/GenBank/DDBJ whole genome shotgun (WGS) entry which is preliminary data.</text>
</comment>
<organism evidence="1 2">
    <name type="scientific">Digitaria exilis</name>
    <dbReference type="NCBI Taxonomy" id="1010633"/>
    <lineage>
        <taxon>Eukaryota</taxon>
        <taxon>Viridiplantae</taxon>
        <taxon>Streptophyta</taxon>
        <taxon>Embryophyta</taxon>
        <taxon>Tracheophyta</taxon>
        <taxon>Spermatophyta</taxon>
        <taxon>Magnoliopsida</taxon>
        <taxon>Liliopsida</taxon>
        <taxon>Poales</taxon>
        <taxon>Poaceae</taxon>
        <taxon>PACMAD clade</taxon>
        <taxon>Panicoideae</taxon>
        <taxon>Panicodae</taxon>
        <taxon>Paniceae</taxon>
        <taxon>Anthephorinae</taxon>
        <taxon>Digitaria</taxon>
    </lineage>
</organism>
<sequence length="100" mass="11196">MELSQLDAYQELQLLFPKSPRLCEELEKFRPPVSYKACDKQLLGLGLYVCRPIGCSQPNPALGKPSPVVLFNKLLAKKWPRDSSTSAVHISVVDLQLFVP</sequence>
<gene>
    <name evidence="1" type="ORF">HU200_010550</name>
</gene>
<dbReference type="Proteomes" id="UP000636709">
    <property type="component" value="Unassembled WGS sequence"/>
</dbReference>
<reference evidence="1" key="1">
    <citation type="submission" date="2020-07" db="EMBL/GenBank/DDBJ databases">
        <title>Genome sequence and genetic diversity analysis of an under-domesticated orphan crop, white fonio (Digitaria exilis).</title>
        <authorList>
            <person name="Bennetzen J.L."/>
            <person name="Chen S."/>
            <person name="Ma X."/>
            <person name="Wang X."/>
            <person name="Yssel A.E.J."/>
            <person name="Chaluvadi S.R."/>
            <person name="Johnson M."/>
            <person name="Gangashetty P."/>
            <person name="Hamidou F."/>
            <person name="Sanogo M.D."/>
            <person name="Zwaenepoel A."/>
            <person name="Wallace J."/>
            <person name="Van De Peer Y."/>
            <person name="Van Deynze A."/>
        </authorList>
    </citation>
    <scope>NUCLEOTIDE SEQUENCE</scope>
    <source>
        <tissue evidence="1">Leaves</tissue>
    </source>
</reference>
<dbReference type="AlphaFoldDB" id="A0A835FHS4"/>
<protein>
    <submittedName>
        <fullName evidence="1">Uncharacterized protein</fullName>
    </submittedName>
</protein>
<name>A0A835FHS4_9POAL</name>
<evidence type="ECO:0000313" key="2">
    <source>
        <dbReference type="Proteomes" id="UP000636709"/>
    </source>
</evidence>
<evidence type="ECO:0000313" key="1">
    <source>
        <dbReference type="EMBL" id="KAF8759177.1"/>
    </source>
</evidence>
<proteinExistence type="predicted"/>